<dbReference type="InterPro" id="IPR043128">
    <property type="entry name" value="Rev_trsase/Diguanyl_cyclase"/>
</dbReference>
<dbReference type="InterPro" id="IPR003660">
    <property type="entry name" value="HAMP_dom"/>
</dbReference>
<dbReference type="CDD" id="cd01949">
    <property type="entry name" value="GGDEF"/>
    <property type="match status" value="1"/>
</dbReference>
<name>A0ABV5ZDW4_9GAMM</name>
<evidence type="ECO:0000256" key="1">
    <source>
        <dbReference type="SAM" id="Phobius"/>
    </source>
</evidence>
<dbReference type="InterPro" id="IPR000160">
    <property type="entry name" value="GGDEF_dom"/>
</dbReference>
<reference evidence="5 6" key="1">
    <citation type="submission" date="2024-09" db="EMBL/GenBank/DDBJ databases">
        <authorList>
            <person name="Sun Q."/>
            <person name="Mori K."/>
        </authorList>
    </citation>
    <scope>NUCLEOTIDE SEQUENCE [LARGE SCALE GENOMIC DNA]</scope>
    <source>
        <strain evidence="5 6">ATCC 51285</strain>
    </source>
</reference>
<dbReference type="InterPro" id="IPR029150">
    <property type="entry name" value="dCache_3"/>
</dbReference>
<evidence type="ECO:0000259" key="4">
    <source>
        <dbReference type="PROSITE" id="PS50887"/>
    </source>
</evidence>
<dbReference type="SUPFAM" id="SSF141868">
    <property type="entry name" value="EAL domain-like"/>
    <property type="match status" value="1"/>
</dbReference>
<dbReference type="Pfam" id="PF14827">
    <property type="entry name" value="dCache_3"/>
    <property type="match status" value="1"/>
</dbReference>
<feature type="transmembrane region" description="Helical" evidence="1">
    <location>
        <begin position="274"/>
        <end position="293"/>
    </location>
</feature>
<dbReference type="Pfam" id="PF00563">
    <property type="entry name" value="EAL"/>
    <property type="match status" value="1"/>
</dbReference>
<feature type="domain" description="GGDEF" evidence="4">
    <location>
        <begin position="376"/>
        <end position="514"/>
    </location>
</feature>
<dbReference type="CDD" id="cd01948">
    <property type="entry name" value="EAL"/>
    <property type="match status" value="1"/>
</dbReference>
<organism evidence="5 6">
    <name type="scientific">Balneatrix alpica</name>
    <dbReference type="NCBI Taxonomy" id="75684"/>
    <lineage>
        <taxon>Bacteria</taxon>
        <taxon>Pseudomonadati</taxon>
        <taxon>Pseudomonadota</taxon>
        <taxon>Gammaproteobacteria</taxon>
        <taxon>Oceanospirillales</taxon>
        <taxon>Balneatrichaceae</taxon>
        <taxon>Balneatrix</taxon>
    </lineage>
</organism>
<dbReference type="SUPFAM" id="SSF55073">
    <property type="entry name" value="Nucleotide cyclase"/>
    <property type="match status" value="1"/>
</dbReference>
<dbReference type="InterPro" id="IPR001633">
    <property type="entry name" value="EAL_dom"/>
</dbReference>
<dbReference type="EMBL" id="JBHLZN010000003">
    <property type="protein sequence ID" value="MFB9886714.1"/>
    <property type="molecule type" value="Genomic_DNA"/>
</dbReference>
<dbReference type="PROSITE" id="PS50883">
    <property type="entry name" value="EAL"/>
    <property type="match status" value="1"/>
</dbReference>
<dbReference type="SMART" id="SM00052">
    <property type="entry name" value="EAL"/>
    <property type="match status" value="1"/>
</dbReference>
<sequence length="776" mass="85940">MLTSFRSQLLALLISLVALVGVATMVATLDTLKLSLEQEGSERLERSANVFKTTLQLRAEQLLTAVRILASDFAFKRAIATREEATIASVLDNHGSRINAELVFLLSAEGQILASTNAKMTQGSEFPIEDLFAHAMQQGGVTDVTVLVGQPYEIVMVPVKAPNLIAWIGMGFLLDQQLAAETKLTTNLDIGFIGFDQGRHLALASTLSEADQQRFTAEFSQQRPPLNQPFQAMNDRYLSILVPLATAGNEPVFASLHLDNNQLLQSYLALRQQMVWLFAFSIAIAIVLALLLGRRLSHPVALLSRYAQAIGQGNGVSAPALKGEMGLLANTLSQMHKDVQEREQRLLFQSNHDELTGLYNRNAAEHQLAECLALNQSGTLIHLCIRDFKQINSSLGYHNGDQVLCHLGKRLQDTSPGLSFSARLGGDEFLLVCQTHLHDDTLMQLLQTLEAPLLIEGSHIGLRLAAGVVNYPAQGHEVDALFRRVDIALQMAKTHNLCLCRYQEGSDERYLRELQIIRSLDEAMSTGQIYMVYQPKVQIQQGRCLAAEALIRWQHPELGFIPPDEFIALAEHSGNINRLTLWVLEQVLEQQIRWRNQQIELQIAVNLSALDLAEPELPIQILALLQRYQLPAQVLSLEVTEGAVMQNPEQVIRSLQQLREAGLSLAIDDFGTGHSSLAYLKRLPVNEVKIDKAFVQQIEHNQQDRLIVSTTLQLAHGLGLKVTAEGAETAEGCDILRQQGCDLVQGYFFSKPLKATELAQWLEHFAAPSSGSRPTN</sequence>
<dbReference type="NCBIfam" id="TIGR00254">
    <property type="entry name" value="GGDEF"/>
    <property type="match status" value="1"/>
</dbReference>
<protein>
    <submittedName>
        <fullName evidence="5">EAL domain-containing protein</fullName>
    </submittedName>
</protein>
<evidence type="ECO:0000313" key="6">
    <source>
        <dbReference type="Proteomes" id="UP001589628"/>
    </source>
</evidence>
<accession>A0ABV5ZDW4</accession>
<dbReference type="Gene3D" id="6.10.340.10">
    <property type="match status" value="1"/>
</dbReference>
<dbReference type="SMART" id="SM00267">
    <property type="entry name" value="GGDEF"/>
    <property type="match status" value="1"/>
</dbReference>
<keyword evidence="1" id="KW-0472">Membrane</keyword>
<dbReference type="PROSITE" id="PS50885">
    <property type="entry name" value="HAMP"/>
    <property type="match status" value="1"/>
</dbReference>
<dbReference type="InterPro" id="IPR050706">
    <property type="entry name" value="Cyclic-di-GMP_PDE-like"/>
</dbReference>
<dbReference type="RefSeq" id="WP_027312431.1">
    <property type="nucleotide sequence ID" value="NZ_JBHLZN010000003.1"/>
</dbReference>
<feature type="domain" description="HAMP" evidence="3">
    <location>
        <begin position="294"/>
        <end position="344"/>
    </location>
</feature>
<dbReference type="Proteomes" id="UP001589628">
    <property type="component" value="Unassembled WGS sequence"/>
</dbReference>
<dbReference type="Pfam" id="PF00990">
    <property type="entry name" value="GGDEF"/>
    <property type="match status" value="1"/>
</dbReference>
<dbReference type="InterPro" id="IPR035919">
    <property type="entry name" value="EAL_sf"/>
</dbReference>
<evidence type="ECO:0000259" key="3">
    <source>
        <dbReference type="PROSITE" id="PS50885"/>
    </source>
</evidence>
<dbReference type="SMART" id="SM00304">
    <property type="entry name" value="HAMP"/>
    <property type="match status" value="1"/>
</dbReference>
<keyword evidence="6" id="KW-1185">Reference proteome</keyword>
<comment type="caution">
    <text evidence="5">The sequence shown here is derived from an EMBL/GenBank/DDBJ whole genome shotgun (WGS) entry which is preliminary data.</text>
</comment>
<keyword evidence="1" id="KW-0812">Transmembrane</keyword>
<dbReference type="Gene3D" id="3.20.20.450">
    <property type="entry name" value="EAL domain"/>
    <property type="match status" value="1"/>
</dbReference>
<gene>
    <name evidence="5" type="ORF">ACFFLH_09850</name>
</gene>
<proteinExistence type="predicted"/>
<dbReference type="Gene3D" id="3.30.70.270">
    <property type="match status" value="1"/>
</dbReference>
<keyword evidence="1" id="KW-1133">Transmembrane helix</keyword>
<evidence type="ECO:0000259" key="2">
    <source>
        <dbReference type="PROSITE" id="PS50883"/>
    </source>
</evidence>
<dbReference type="PANTHER" id="PTHR33121:SF71">
    <property type="entry name" value="OXYGEN SENSOR PROTEIN DOSP"/>
    <property type="match status" value="1"/>
</dbReference>
<dbReference type="InterPro" id="IPR029787">
    <property type="entry name" value="Nucleotide_cyclase"/>
</dbReference>
<evidence type="ECO:0000313" key="5">
    <source>
        <dbReference type="EMBL" id="MFB9886714.1"/>
    </source>
</evidence>
<feature type="domain" description="EAL" evidence="2">
    <location>
        <begin position="513"/>
        <end position="766"/>
    </location>
</feature>
<dbReference type="PROSITE" id="PS50887">
    <property type="entry name" value="GGDEF"/>
    <property type="match status" value="1"/>
</dbReference>
<dbReference type="PANTHER" id="PTHR33121">
    <property type="entry name" value="CYCLIC DI-GMP PHOSPHODIESTERASE PDEF"/>
    <property type="match status" value="1"/>
</dbReference>